<feature type="binding site" evidence="3">
    <location>
        <begin position="107"/>
        <end position="109"/>
    </location>
    <ligand>
        <name>acetyl-CoA</name>
        <dbReference type="ChEBI" id="CHEBI:57288"/>
    </ligand>
</feature>
<feature type="domain" description="Enhanced intracellular survival protein" evidence="4">
    <location>
        <begin position="327"/>
        <end position="432"/>
    </location>
</feature>
<comment type="similarity">
    <text evidence="3">Belongs to the acetyltransferase Eis family.</text>
</comment>
<dbReference type="OrthoDB" id="8399956at2"/>
<dbReference type="HAMAP" id="MF_01812">
    <property type="entry name" value="Eis"/>
    <property type="match status" value="1"/>
</dbReference>
<dbReference type="InterPro" id="IPR051554">
    <property type="entry name" value="Acetyltransferase_Eis"/>
</dbReference>
<evidence type="ECO:0000313" key="6">
    <source>
        <dbReference type="EMBL" id="VDC31209.1"/>
    </source>
</evidence>
<name>A0A3P5XQR0_9MICC</name>
<dbReference type="InterPro" id="IPR022902">
    <property type="entry name" value="NAcTrfase_Eis"/>
</dbReference>
<feature type="active site" description="Proton acceptor; via carboxylate" evidence="3">
    <location>
        <position position="436"/>
    </location>
</feature>
<dbReference type="InterPro" id="IPR041380">
    <property type="entry name" value="Acetyltransf_17"/>
</dbReference>
<dbReference type="GO" id="GO:0034069">
    <property type="term" value="F:aminoglycoside N-acetyltransferase activity"/>
    <property type="evidence" value="ECO:0007669"/>
    <property type="project" value="TreeGrafter"/>
</dbReference>
<feature type="binding site" evidence="3">
    <location>
        <begin position="115"/>
        <end position="120"/>
    </location>
    <ligand>
        <name>acetyl-CoA</name>
        <dbReference type="ChEBI" id="CHEBI:57288"/>
    </ligand>
</feature>
<evidence type="ECO:0000256" key="2">
    <source>
        <dbReference type="ARBA" id="ARBA00023315"/>
    </source>
</evidence>
<dbReference type="GO" id="GO:0030649">
    <property type="term" value="P:aminoglycoside antibiotic catabolic process"/>
    <property type="evidence" value="ECO:0007669"/>
    <property type="project" value="TreeGrafter"/>
</dbReference>
<dbReference type="PANTHER" id="PTHR37817:SF1">
    <property type="entry name" value="N-ACETYLTRANSFERASE EIS"/>
    <property type="match status" value="1"/>
</dbReference>
<dbReference type="InterPro" id="IPR025559">
    <property type="entry name" value="Eis_dom"/>
</dbReference>
<sequence>MSELSADYEIRRFPAVTSDHEAFPQSIAWGQAVGFGFHESTRTADHVEKTHATYVADGRILTGVYQTGAVAPSSLPAETPVATFGTFRKTLNVGFGRTLPSHLITAVTVRTTHRRRGLLRAMMAADLQLAKDDGVAMAALTASEASIYGRFGFGVASFERSIKVDTSQRFTVQHQPVGSVEIADPKVLLELAPQVFDRVHQLTPGSIGRQDWYRQLASGTLGRDGKADPAIKVALHYGPDGTLDGYVSYKFAGWDTEPYTVEVVDLLAASNAAYLELWQFLGAIDLIQRVSWEDAPVDDPLGWALTDPRCIEASDVRDMLWLRILDVPAALSARHYSADGKLVFKVADTLGLAGGTFAVTVSGGAATVELLAGGSGAEAGVDVELDIADLSSIYLGAVSPVTLAAAGRIREHRSGAALQARDMFAVERSTHCLTHF</sequence>
<evidence type="ECO:0000259" key="4">
    <source>
        <dbReference type="Pfam" id="PF13530"/>
    </source>
</evidence>
<comment type="subunit">
    <text evidence="3">Homohexamer; trimer of dimers.</text>
</comment>
<keyword evidence="7" id="KW-1185">Reference proteome</keyword>
<dbReference type="InterPro" id="IPR016181">
    <property type="entry name" value="Acyl_CoA_acyltransferase"/>
</dbReference>
<gene>
    <name evidence="6" type="primary">eis</name>
    <name evidence="6" type="ORF">PSET11_02897</name>
</gene>
<reference evidence="6 7" key="1">
    <citation type="submission" date="2018-11" db="EMBL/GenBank/DDBJ databases">
        <authorList>
            <person name="Criscuolo A."/>
        </authorList>
    </citation>
    <scope>NUCLEOTIDE SEQUENCE [LARGE SCALE GENOMIC DNA]</scope>
    <source>
        <strain evidence="6">AT11b</strain>
    </source>
</reference>
<dbReference type="RefSeq" id="WP_124092975.1">
    <property type="nucleotide sequence ID" value="NZ_CBCRYA010000001.1"/>
</dbReference>
<dbReference type="SUPFAM" id="SSF55718">
    <property type="entry name" value="SCP-like"/>
    <property type="match status" value="1"/>
</dbReference>
<protein>
    <submittedName>
        <fullName evidence="6">Enhanced intracellular survival protein</fullName>
    </submittedName>
</protein>
<organism evidence="6 7">
    <name type="scientific">Arthrobacter ulcerisalmonis</name>
    <dbReference type="NCBI Taxonomy" id="2483813"/>
    <lineage>
        <taxon>Bacteria</taxon>
        <taxon>Bacillati</taxon>
        <taxon>Actinomycetota</taxon>
        <taxon>Actinomycetes</taxon>
        <taxon>Micrococcales</taxon>
        <taxon>Micrococcaceae</taxon>
        <taxon>Arthrobacter</taxon>
    </lineage>
</organism>
<dbReference type="Gene3D" id="3.40.630.30">
    <property type="match status" value="2"/>
</dbReference>
<dbReference type="SUPFAM" id="SSF55729">
    <property type="entry name" value="Acyl-CoA N-acyltransferases (Nat)"/>
    <property type="match status" value="1"/>
</dbReference>
<feature type="binding site" evidence="3">
    <location>
        <begin position="143"/>
        <end position="144"/>
    </location>
    <ligand>
        <name>acetyl-CoA</name>
        <dbReference type="ChEBI" id="CHEBI:57288"/>
    </ligand>
</feature>
<dbReference type="Pfam" id="PF17668">
    <property type="entry name" value="Acetyltransf_17"/>
    <property type="match status" value="1"/>
</dbReference>
<evidence type="ECO:0000256" key="1">
    <source>
        <dbReference type="ARBA" id="ARBA00022679"/>
    </source>
</evidence>
<evidence type="ECO:0000256" key="3">
    <source>
        <dbReference type="HAMAP-Rule" id="MF_01812"/>
    </source>
</evidence>
<proteinExistence type="inferred from homology"/>
<dbReference type="EMBL" id="UXAU01000038">
    <property type="protein sequence ID" value="VDC31209.1"/>
    <property type="molecule type" value="Genomic_DNA"/>
</dbReference>
<keyword evidence="2 3" id="KW-0012">Acyltransferase</keyword>
<dbReference type="PANTHER" id="PTHR37817">
    <property type="entry name" value="N-ACETYLTRANSFERASE EIS"/>
    <property type="match status" value="1"/>
</dbReference>
<accession>A0A3P5XQR0</accession>
<dbReference type="Gene3D" id="3.30.1050.10">
    <property type="entry name" value="SCP2 sterol-binding domain"/>
    <property type="match status" value="1"/>
</dbReference>
<evidence type="ECO:0000313" key="7">
    <source>
        <dbReference type="Proteomes" id="UP000280861"/>
    </source>
</evidence>
<feature type="active site" description="Proton donor" evidence="3">
    <location>
        <position position="148"/>
    </location>
</feature>
<dbReference type="InterPro" id="IPR036527">
    <property type="entry name" value="SCP2_sterol-bd_dom_sf"/>
</dbReference>
<keyword evidence="1 3" id="KW-0808">Transferase</keyword>
<dbReference type="NCBIfam" id="NF002369">
    <property type="entry name" value="PRK01346.1-6"/>
    <property type="match status" value="1"/>
</dbReference>
<feature type="domain" description="Eis-like acetyltransferase" evidence="5">
    <location>
        <begin position="205"/>
        <end position="324"/>
    </location>
</feature>
<evidence type="ECO:0000259" key="5">
    <source>
        <dbReference type="Pfam" id="PF17668"/>
    </source>
</evidence>
<dbReference type="Pfam" id="PF13530">
    <property type="entry name" value="SCP2_2"/>
    <property type="match status" value="1"/>
</dbReference>
<dbReference type="Proteomes" id="UP000280861">
    <property type="component" value="Unassembled WGS sequence"/>
</dbReference>
<dbReference type="Pfam" id="PF13527">
    <property type="entry name" value="Acetyltransf_9"/>
    <property type="match status" value="1"/>
</dbReference>
<dbReference type="AlphaFoldDB" id="A0A3P5XQR0"/>